<evidence type="ECO:0000256" key="1">
    <source>
        <dbReference type="SAM" id="MobiDB-lite"/>
    </source>
</evidence>
<feature type="compositionally biased region" description="Basic and acidic residues" evidence="1">
    <location>
        <begin position="150"/>
        <end position="163"/>
    </location>
</feature>
<sequence>MRVMKPRSLFVGSSGNGAMPLSSALSPRLPQGRELEVQLGRSREEALAGRAARQEAEALRGLVRGLELELRQERGLGHRVAGRRGQDCRRLAKEVSGGDPGAAGEAWTLTSLEEAKASERSLRARLKTLTSELALYKRGKRTPPVQLPLAREDRALSSRERSTSRGRGATRSSSQESGRGSRGRGRPTRPSPSPTGLSPALRWGGDALALPRPVLGPTRLLSTLS</sequence>
<organism evidence="2 3">
    <name type="scientific">Saguinus oedipus</name>
    <name type="common">Cotton-top tamarin</name>
    <name type="synonym">Oedipomidas oedipus</name>
    <dbReference type="NCBI Taxonomy" id="9490"/>
    <lineage>
        <taxon>Eukaryota</taxon>
        <taxon>Metazoa</taxon>
        <taxon>Chordata</taxon>
        <taxon>Craniata</taxon>
        <taxon>Vertebrata</taxon>
        <taxon>Euteleostomi</taxon>
        <taxon>Mammalia</taxon>
        <taxon>Eutheria</taxon>
        <taxon>Euarchontoglires</taxon>
        <taxon>Primates</taxon>
        <taxon>Haplorrhini</taxon>
        <taxon>Platyrrhini</taxon>
        <taxon>Cebidae</taxon>
        <taxon>Callitrichinae</taxon>
        <taxon>Saguinus</taxon>
    </lineage>
</organism>
<name>A0ABQ9TWE7_SAGOE</name>
<evidence type="ECO:0000313" key="3">
    <source>
        <dbReference type="Proteomes" id="UP001266305"/>
    </source>
</evidence>
<comment type="caution">
    <text evidence="2">The sequence shown here is derived from an EMBL/GenBank/DDBJ whole genome shotgun (WGS) entry which is preliminary data.</text>
</comment>
<dbReference type="Proteomes" id="UP001266305">
    <property type="component" value="Unassembled WGS sequence"/>
</dbReference>
<feature type="region of interest" description="Disordered" evidence="1">
    <location>
        <begin position="144"/>
        <end position="225"/>
    </location>
</feature>
<evidence type="ECO:0000313" key="2">
    <source>
        <dbReference type="EMBL" id="KAK2088733.1"/>
    </source>
</evidence>
<gene>
    <name evidence="2" type="ORF">P7K49_034640</name>
</gene>
<feature type="compositionally biased region" description="Low complexity" evidence="1">
    <location>
        <begin position="165"/>
        <end position="178"/>
    </location>
</feature>
<dbReference type="EMBL" id="JASSZA010000019">
    <property type="protein sequence ID" value="KAK2088733.1"/>
    <property type="molecule type" value="Genomic_DNA"/>
</dbReference>
<reference evidence="2 3" key="1">
    <citation type="submission" date="2023-05" db="EMBL/GenBank/DDBJ databases">
        <title>B98-5 Cell Line De Novo Hybrid Assembly: An Optical Mapping Approach.</title>
        <authorList>
            <person name="Kananen K."/>
            <person name="Auerbach J.A."/>
            <person name="Kautto E."/>
            <person name="Blachly J.S."/>
        </authorList>
    </citation>
    <scope>NUCLEOTIDE SEQUENCE [LARGE SCALE GENOMIC DNA]</scope>
    <source>
        <strain evidence="2">B95-8</strain>
        <tissue evidence="2">Cell line</tissue>
    </source>
</reference>
<protein>
    <submittedName>
        <fullName evidence="2">Uncharacterized protein</fullName>
    </submittedName>
</protein>
<proteinExistence type="predicted"/>
<keyword evidence="3" id="KW-1185">Reference proteome</keyword>
<accession>A0ABQ9TWE7</accession>
<feature type="region of interest" description="Disordered" evidence="1">
    <location>
        <begin position="1"/>
        <end position="29"/>
    </location>
</feature>